<dbReference type="Proteomes" id="UP001214094">
    <property type="component" value="Chromosome"/>
</dbReference>
<dbReference type="InterPro" id="IPR003661">
    <property type="entry name" value="HisK_dim/P_dom"/>
</dbReference>
<dbReference type="CDD" id="cd00082">
    <property type="entry name" value="HisKA"/>
    <property type="match status" value="1"/>
</dbReference>
<dbReference type="FunFam" id="3.30.565.10:FF:000006">
    <property type="entry name" value="Sensor histidine kinase WalK"/>
    <property type="match status" value="1"/>
</dbReference>
<dbReference type="GO" id="GO:0000155">
    <property type="term" value="F:phosphorelay sensor kinase activity"/>
    <property type="evidence" value="ECO:0007669"/>
    <property type="project" value="InterPro"/>
</dbReference>
<keyword evidence="4" id="KW-0813">Transport</keyword>
<dbReference type="Pfam" id="PF02518">
    <property type="entry name" value="HATPase_c"/>
    <property type="match status" value="1"/>
</dbReference>
<keyword evidence="5" id="KW-1003">Cell membrane</keyword>
<dbReference type="OrthoDB" id="9813151at2"/>
<dbReference type="InterPro" id="IPR014310">
    <property type="entry name" value="Sig_transdc_His_kinase_PhoR"/>
</dbReference>
<keyword evidence="14 15" id="KW-0472">Membrane</keyword>
<keyword evidence="20" id="KW-1185">Reference proteome</keyword>
<dbReference type="RefSeq" id="WP_034797603.1">
    <property type="nucleotide sequence ID" value="NZ_CP015880.1"/>
</dbReference>
<dbReference type="InterPro" id="IPR005467">
    <property type="entry name" value="His_kinase_dom"/>
</dbReference>
<dbReference type="Gene3D" id="1.10.287.130">
    <property type="match status" value="1"/>
</dbReference>
<comment type="catalytic activity">
    <reaction evidence="1">
        <text>ATP + protein L-histidine = ADP + protein N-phospho-L-histidine.</text>
        <dbReference type="EC" id="2.7.13.3"/>
    </reaction>
</comment>
<evidence type="ECO:0000256" key="6">
    <source>
        <dbReference type="ARBA" id="ARBA00022553"/>
    </source>
</evidence>
<dbReference type="EMBL" id="CP098807">
    <property type="protein sequence ID" value="USJ23544.1"/>
    <property type="molecule type" value="Genomic_DNA"/>
</dbReference>
<keyword evidence="11" id="KW-0067">ATP-binding</keyword>
<evidence type="ECO:0000256" key="4">
    <source>
        <dbReference type="ARBA" id="ARBA00022448"/>
    </source>
</evidence>
<accession>A0A9Q9D9V2</accession>
<dbReference type="InterPro" id="IPR003594">
    <property type="entry name" value="HATPase_dom"/>
</dbReference>
<dbReference type="SMART" id="SM00387">
    <property type="entry name" value="HATPase_c"/>
    <property type="match status" value="1"/>
</dbReference>
<gene>
    <name evidence="17" type="primary">phoR</name>
    <name evidence="17" type="ORF">NE863_00695</name>
    <name evidence="18" type="ORF">P4B07_00685</name>
</gene>
<dbReference type="AlphaFoldDB" id="A0A9Q9D9V2"/>
<dbReference type="EC" id="2.7.13.3" evidence="3"/>
<dbReference type="PROSITE" id="PS50109">
    <property type="entry name" value="HIS_KIN"/>
    <property type="match status" value="1"/>
</dbReference>
<dbReference type="NCBIfam" id="TIGR02966">
    <property type="entry name" value="phoR_proteo"/>
    <property type="match status" value="1"/>
</dbReference>
<dbReference type="KEGG" id="eah:FA04_00705"/>
<evidence type="ECO:0000313" key="17">
    <source>
        <dbReference type="EMBL" id="USJ23544.1"/>
    </source>
</evidence>
<evidence type="ECO:0000256" key="1">
    <source>
        <dbReference type="ARBA" id="ARBA00000085"/>
    </source>
</evidence>
<evidence type="ECO:0000256" key="14">
    <source>
        <dbReference type="ARBA" id="ARBA00023136"/>
    </source>
</evidence>
<organism evidence="17 19">
    <name type="scientific">Ensifer adhaerens</name>
    <name type="common">Sinorhizobium morelense</name>
    <dbReference type="NCBI Taxonomy" id="106592"/>
    <lineage>
        <taxon>Bacteria</taxon>
        <taxon>Pseudomonadati</taxon>
        <taxon>Pseudomonadota</taxon>
        <taxon>Alphaproteobacteria</taxon>
        <taxon>Hyphomicrobiales</taxon>
        <taxon>Rhizobiaceae</taxon>
        <taxon>Sinorhizobium/Ensifer group</taxon>
        <taxon>Ensifer</taxon>
    </lineage>
</organism>
<dbReference type="PANTHER" id="PTHR45453">
    <property type="entry name" value="PHOSPHATE REGULON SENSOR PROTEIN PHOR"/>
    <property type="match status" value="1"/>
</dbReference>
<dbReference type="InterPro" id="IPR004358">
    <property type="entry name" value="Sig_transdc_His_kin-like_C"/>
</dbReference>
<keyword evidence="12 15" id="KW-1133">Transmembrane helix</keyword>
<evidence type="ECO:0000256" key="10">
    <source>
        <dbReference type="ARBA" id="ARBA00022777"/>
    </source>
</evidence>
<dbReference type="PANTHER" id="PTHR45453:SF1">
    <property type="entry name" value="PHOSPHATE REGULON SENSOR PROTEIN PHOR"/>
    <property type="match status" value="1"/>
</dbReference>
<keyword evidence="10 17" id="KW-0418">Kinase</keyword>
<dbReference type="SMART" id="SM00388">
    <property type="entry name" value="HisKA"/>
    <property type="match status" value="1"/>
</dbReference>
<evidence type="ECO:0000256" key="7">
    <source>
        <dbReference type="ARBA" id="ARBA00022679"/>
    </source>
</evidence>
<evidence type="ECO:0000313" key="20">
    <source>
        <dbReference type="Proteomes" id="UP001214094"/>
    </source>
</evidence>
<dbReference type="SUPFAM" id="SSF47384">
    <property type="entry name" value="Homodimeric domain of signal transducing histidine kinase"/>
    <property type="match status" value="1"/>
</dbReference>
<evidence type="ECO:0000313" key="18">
    <source>
        <dbReference type="EMBL" id="WFP90927.1"/>
    </source>
</evidence>
<dbReference type="PRINTS" id="PR00344">
    <property type="entry name" value="BCTRLSENSOR"/>
</dbReference>
<dbReference type="FunFam" id="1.10.287.130:FF:000008">
    <property type="entry name" value="Two-component sensor histidine kinase"/>
    <property type="match status" value="1"/>
</dbReference>
<evidence type="ECO:0000313" key="19">
    <source>
        <dbReference type="Proteomes" id="UP001055460"/>
    </source>
</evidence>
<dbReference type="Proteomes" id="UP001055460">
    <property type="component" value="Chromosome"/>
</dbReference>
<evidence type="ECO:0000256" key="2">
    <source>
        <dbReference type="ARBA" id="ARBA00004236"/>
    </source>
</evidence>
<keyword evidence="9" id="KW-0547">Nucleotide-binding</keyword>
<keyword evidence="13" id="KW-0902">Two-component regulatory system</keyword>
<dbReference type="GO" id="GO:0005524">
    <property type="term" value="F:ATP binding"/>
    <property type="evidence" value="ECO:0007669"/>
    <property type="project" value="UniProtKB-KW"/>
</dbReference>
<evidence type="ECO:0000256" key="5">
    <source>
        <dbReference type="ARBA" id="ARBA00022475"/>
    </source>
</evidence>
<protein>
    <recommendedName>
        <fullName evidence="3">histidine kinase</fullName>
        <ecNumber evidence="3">2.7.13.3</ecNumber>
    </recommendedName>
</protein>
<keyword evidence="6" id="KW-0597">Phosphoprotein</keyword>
<evidence type="ECO:0000256" key="11">
    <source>
        <dbReference type="ARBA" id="ARBA00022840"/>
    </source>
</evidence>
<dbReference type="InterPro" id="IPR050351">
    <property type="entry name" value="BphY/WalK/GraS-like"/>
</dbReference>
<evidence type="ECO:0000256" key="3">
    <source>
        <dbReference type="ARBA" id="ARBA00012438"/>
    </source>
</evidence>
<evidence type="ECO:0000259" key="16">
    <source>
        <dbReference type="PROSITE" id="PS50109"/>
    </source>
</evidence>
<feature type="domain" description="Histidine kinase" evidence="16">
    <location>
        <begin position="206"/>
        <end position="421"/>
    </location>
</feature>
<keyword evidence="8 15" id="KW-0812">Transmembrane</keyword>
<dbReference type="Pfam" id="PF00512">
    <property type="entry name" value="HisKA"/>
    <property type="match status" value="1"/>
</dbReference>
<dbReference type="EMBL" id="CP121308">
    <property type="protein sequence ID" value="WFP90927.1"/>
    <property type="molecule type" value="Genomic_DNA"/>
</dbReference>
<evidence type="ECO:0000256" key="13">
    <source>
        <dbReference type="ARBA" id="ARBA00023012"/>
    </source>
</evidence>
<dbReference type="GeneID" id="29516916"/>
<dbReference type="InterPro" id="IPR036890">
    <property type="entry name" value="HATPase_C_sf"/>
</dbReference>
<dbReference type="InterPro" id="IPR036097">
    <property type="entry name" value="HisK_dim/P_sf"/>
</dbReference>
<dbReference type="Gene3D" id="3.30.565.10">
    <property type="entry name" value="Histidine kinase-like ATPase, C-terminal domain"/>
    <property type="match status" value="1"/>
</dbReference>
<evidence type="ECO:0000256" key="15">
    <source>
        <dbReference type="SAM" id="Phobius"/>
    </source>
</evidence>
<sequence>MIHEDVEVDGSKAFWRNLVPRLKAERWLLGLTVLLAILATVAGIHFLIVLPFWIVLVAALLNRSAPTSVILSPAKAVVAAGPASDPLVPALNALDMPVLVIAADETVVFQNIAAEKAFGTIPPNTYLAARVRSPGILDMVRETMATGKANQIEHNEQLPSDAVYVVRVAPAEIPGDGPVKRIFLLTYRDISQARRIDRMRSDFVANASHELRTPLASLRGFIETLQGPARNDLKAQEKFFGIMHEQATRMSRLVDDLLSLSRLELRSHIAPDDPVDLAPLLGHVRDSLLPLAKDLDVTVSLVVPDKPVVVRGERDELIEVFENLIENACKYGQEGKKVDVILHGGEGGEAEVVVKDYGPGIPAEHVPRITERFYRVNVEASRSKKGTGLGLAIAKHILTRHRARLLIHSEVGKGTTFTVRF</sequence>
<evidence type="ECO:0000256" key="8">
    <source>
        <dbReference type="ARBA" id="ARBA00022692"/>
    </source>
</evidence>
<dbReference type="GO" id="GO:0004721">
    <property type="term" value="F:phosphoprotein phosphatase activity"/>
    <property type="evidence" value="ECO:0007669"/>
    <property type="project" value="TreeGrafter"/>
</dbReference>
<dbReference type="SUPFAM" id="SSF55874">
    <property type="entry name" value="ATPase domain of HSP90 chaperone/DNA topoisomerase II/histidine kinase"/>
    <property type="match status" value="1"/>
</dbReference>
<evidence type="ECO:0000256" key="9">
    <source>
        <dbReference type="ARBA" id="ARBA00022741"/>
    </source>
</evidence>
<proteinExistence type="predicted"/>
<evidence type="ECO:0000256" key="12">
    <source>
        <dbReference type="ARBA" id="ARBA00022989"/>
    </source>
</evidence>
<keyword evidence="7" id="KW-0808">Transferase</keyword>
<name>A0A9Q9D9V2_ENSAD</name>
<dbReference type="GO" id="GO:0005886">
    <property type="term" value="C:plasma membrane"/>
    <property type="evidence" value="ECO:0007669"/>
    <property type="project" value="UniProtKB-SubCell"/>
</dbReference>
<reference evidence="17" key="1">
    <citation type="submission" date="2022-06" db="EMBL/GenBank/DDBJ databases">
        <title>Physiological and biochemical characterization and genomic elucidation of a strain of the genus Ensifer adhaerens M8 that combines arsenic oxidation and chromium reduction.</title>
        <authorList>
            <person name="Li X."/>
            <person name="Yu c."/>
        </authorList>
    </citation>
    <scope>NUCLEOTIDE SEQUENCE</scope>
    <source>
        <strain evidence="17">M8</strain>
    </source>
</reference>
<feature type="transmembrane region" description="Helical" evidence="15">
    <location>
        <begin position="28"/>
        <end position="61"/>
    </location>
</feature>
<comment type="subcellular location">
    <subcellularLocation>
        <location evidence="2">Cell membrane</location>
    </subcellularLocation>
</comment>
<reference evidence="18 20" key="2">
    <citation type="submission" date="2023-03" db="EMBL/GenBank/DDBJ databases">
        <title>Comparative genome and transcriptome analysis combination mining strategies for increasing vitamin B12 production of Ensifer adhaerens strain.</title>
        <authorList>
            <person name="Yongheng L."/>
        </authorList>
    </citation>
    <scope>NUCLEOTIDE SEQUENCE [LARGE SCALE GENOMIC DNA]</scope>
    <source>
        <strain evidence="18 20">Casida A-T305</strain>
    </source>
</reference>
<dbReference type="GO" id="GO:0016036">
    <property type="term" value="P:cellular response to phosphate starvation"/>
    <property type="evidence" value="ECO:0007669"/>
    <property type="project" value="TreeGrafter"/>
</dbReference>